<dbReference type="SMART" id="SM00086">
    <property type="entry name" value="PAC"/>
    <property type="match status" value="1"/>
</dbReference>
<dbReference type="PANTHER" id="PTHR46663:SF4">
    <property type="entry name" value="DIGUANYLATE CYCLASE DGCT-RELATED"/>
    <property type="match status" value="1"/>
</dbReference>
<dbReference type="InterPro" id="IPR052163">
    <property type="entry name" value="DGC-Regulatory_Protein"/>
</dbReference>
<dbReference type="InterPro" id="IPR029787">
    <property type="entry name" value="Nucleotide_cyclase"/>
</dbReference>
<dbReference type="SUPFAM" id="SSF55785">
    <property type="entry name" value="PYP-like sensor domain (PAS domain)"/>
    <property type="match status" value="1"/>
</dbReference>
<dbReference type="GO" id="GO:0003824">
    <property type="term" value="F:catalytic activity"/>
    <property type="evidence" value="ECO:0007669"/>
    <property type="project" value="UniProtKB-ARBA"/>
</dbReference>
<organism evidence="4 5">
    <name type="scientific">Arcobacter venerupis</name>
    <dbReference type="NCBI Taxonomy" id="1054033"/>
    <lineage>
        <taxon>Bacteria</taxon>
        <taxon>Pseudomonadati</taxon>
        <taxon>Campylobacterota</taxon>
        <taxon>Epsilonproteobacteria</taxon>
        <taxon>Campylobacterales</taxon>
        <taxon>Arcobacteraceae</taxon>
        <taxon>Arcobacter</taxon>
    </lineage>
</organism>
<feature type="domain" description="GGDEF" evidence="3">
    <location>
        <begin position="328"/>
        <end position="458"/>
    </location>
</feature>
<dbReference type="RefSeq" id="WP_128360298.1">
    <property type="nucleotide sequence ID" value="NZ_CP053840.1"/>
</dbReference>
<dbReference type="CDD" id="cd00130">
    <property type="entry name" value="PAS"/>
    <property type="match status" value="1"/>
</dbReference>
<dbReference type="PROSITE" id="PS50887">
    <property type="entry name" value="GGDEF"/>
    <property type="match status" value="1"/>
</dbReference>
<dbReference type="InterPro" id="IPR001610">
    <property type="entry name" value="PAC"/>
</dbReference>
<dbReference type="NCBIfam" id="TIGR00254">
    <property type="entry name" value="GGDEF"/>
    <property type="match status" value="1"/>
</dbReference>
<evidence type="ECO:0000259" key="2">
    <source>
        <dbReference type="PROSITE" id="PS50113"/>
    </source>
</evidence>
<dbReference type="SUPFAM" id="SSF55073">
    <property type="entry name" value="Nucleotide cyclase"/>
    <property type="match status" value="1"/>
</dbReference>
<dbReference type="Gene3D" id="3.30.450.20">
    <property type="entry name" value="PAS domain"/>
    <property type="match status" value="1"/>
</dbReference>
<dbReference type="Gene3D" id="3.30.70.270">
    <property type="match status" value="1"/>
</dbReference>
<reference evidence="4 5" key="1">
    <citation type="submission" date="2020-05" db="EMBL/GenBank/DDBJ databases">
        <title>Complete genome sequencing of Campylobacter and Arcobacter type strains.</title>
        <authorList>
            <person name="Miller W.G."/>
            <person name="Yee E."/>
        </authorList>
    </citation>
    <scope>NUCLEOTIDE SEQUENCE [LARGE SCALE GENOMIC DNA]</scope>
    <source>
        <strain evidence="4 5">LMG 26156</strain>
    </source>
</reference>
<name>A0AAE7B9R2_9BACT</name>
<proteinExistence type="predicted"/>
<dbReference type="EMBL" id="CP053840">
    <property type="protein sequence ID" value="QKF66510.1"/>
    <property type="molecule type" value="Genomic_DNA"/>
</dbReference>
<feature type="domain" description="PAC" evidence="2">
    <location>
        <begin position="221"/>
        <end position="275"/>
    </location>
</feature>
<dbReference type="InterPro" id="IPR000700">
    <property type="entry name" value="PAS-assoc_C"/>
</dbReference>
<dbReference type="CDD" id="cd01949">
    <property type="entry name" value="GGDEF"/>
    <property type="match status" value="1"/>
</dbReference>
<evidence type="ECO:0000259" key="3">
    <source>
        <dbReference type="PROSITE" id="PS50887"/>
    </source>
</evidence>
<dbReference type="FunFam" id="3.30.70.270:FF:000001">
    <property type="entry name" value="Diguanylate cyclase domain protein"/>
    <property type="match status" value="1"/>
</dbReference>
<dbReference type="Pfam" id="PF13426">
    <property type="entry name" value="PAS_9"/>
    <property type="match status" value="1"/>
</dbReference>
<dbReference type="Proteomes" id="UP000503482">
    <property type="component" value="Chromosome"/>
</dbReference>
<dbReference type="InterPro" id="IPR000014">
    <property type="entry name" value="PAS"/>
</dbReference>
<dbReference type="InterPro" id="IPR035965">
    <property type="entry name" value="PAS-like_dom_sf"/>
</dbReference>
<dbReference type="KEGG" id="avp:AVENP_0951"/>
<feature type="domain" description="PAS" evidence="1">
    <location>
        <begin position="151"/>
        <end position="220"/>
    </location>
</feature>
<dbReference type="InterPro" id="IPR000160">
    <property type="entry name" value="GGDEF_dom"/>
</dbReference>
<dbReference type="PROSITE" id="PS50113">
    <property type="entry name" value="PAC"/>
    <property type="match status" value="1"/>
</dbReference>
<evidence type="ECO:0000313" key="5">
    <source>
        <dbReference type="Proteomes" id="UP000503482"/>
    </source>
</evidence>
<accession>A0AAE7B9R2</accession>
<dbReference type="SMART" id="SM00091">
    <property type="entry name" value="PAS"/>
    <property type="match status" value="1"/>
</dbReference>
<sequence length="459" mass="53287">MKRVVQLKEFCDFLRINKNLIIDNWLSIDEVKNIFAIHELVLSSEDRKVFYEFFDCLIGVMQWDVEISECPVKTKFLQILNKSFFNISELFTLLTCLKNSLTYYFYKEGIFSFVLLDDVEKNFLKISNELFNTYEQIKDKDTDYRADHSNLLNEYKKAVDLSNIVSKTNPKGIITYVNDKFCEVSGYKREELIGRPHNIVRHPTMPSRIYKELWDTIKAKKTWNGLITNIQKDGKSYTVYSTIVPILDIDGDIVEYIAIRHDVTEFEQAKEQLSTLNKAMKHKVDELYSMAQTFEEQASIDVLTGVFNRMKFEEFFDLEFQKAKMQRNQLSIILLDIDNFKSINDTFGHDIGDDVLKVMTKLISQNIRSTDTLSRWGGEEFVILLPGTSLEQAKLVATNLKNVISGYKFDTLNYEVTCSFGVAVCNDSDNKEKLFKRVDTVLYKAKNSGKNIVIAEDEI</sequence>
<dbReference type="PROSITE" id="PS50112">
    <property type="entry name" value="PAS"/>
    <property type="match status" value="1"/>
</dbReference>
<dbReference type="SMART" id="SM00267">
    <property type="entry name" value="GGDEF"/>
    <property type="match status" value="1"/>
</dbReference>
<keyword evidence="5" id="KW-1185">Reference proteome</keyword>
<dbReference type="AlphaFoldDB" id="A0AAE7B9R2"/>
<gene>
    <name evidence="4" type="ORF">AVENP_0951</name>
</gene>
<dbReference type="PANTHER" id="PTHR46663">
    <property type="entry name" value="DIGUANYLATE CYCLASE DGCT-RELATED"/>
    <property type="match status" value="1"/>
</dbReference>
<protein>
    <submittedName>
        <fullName evidence="4">PAS sensor-containing diguanylate cyclase</fullName>
    </submittedName>
</protein>
<dbReference type="NCBIfam" id="TIGR00229">
    <property type="entry name" value="sensory_box"/>
    <property type="match status" value="1"/>
</dbReference>
<evidence type="ECO:0000313" key="4">
    <source>
        <dbReference type="EMBL" id="QKF66510.1"/>
    </source>
</evidence>
<evidence type="ECO:0000259" key="1">
    <source>
        <dbReference type="PROSITE" id="PS50112"/>
    </source>
</evidence>
<dbReference type="InterPro" id="IPR043128">
    <property type="entry name" value="Rev_trsase/Diguanyl_cyclase"/>
</dbReference>
<dbReference type="Pfam" id="PF00990">
    <property type="entry name" value="GGDEF"/>
    <property type="match status" value="1"/>
</dbReference>